<feature type="compositionally biased region" description="Acidic residues" evidence="5">
    <location>
        <begin position="115"/>
        <end position="129"/>
    </location>
</feature>
<dbReference type="STRING" id="1890364.A0A2P6NFH8"/>
<accession>A0A2P6NFH8</accession>
<dbReference type="PANTHER" id="PTHR45926">
    <property type="entry name" value="OSJNBA0053K19.4 PROTEIN"/>
    <property type="match status" value="1"/>
</dbReference>
<name>A0A2P6NFH8_9EUKA</name>
<dbReference type="SMART" id="SM00297">
    <property type="entry name" value="BROMO"/>
    <property type="match status" value="1"/>
</dbReference>
<gene>
    <name evidence="8" type="ORF">PROFUN_10056</name>
</gene>
<feature type="compositionally biased region" description="Basic residues" evidence="5">
    <location>
        <begin position="136"/>
        <end position="145"/>
    </location>
</feature>
<feature type="compositionally biased region" description="Basic and acidic residues" evidence="5">
    <location>
        <begin position="978"/>
        <end position="1047"/>
    </location>
</feature>
<dbReference type="Gene3D" id="1.20.1270.220">
    <property type="match status" value="1"/>
</dbReference>
<feature type="compositionally biased region" description="Basic and acidic residues" evidence="5">
    <location>
        <begin position="282"/>
        <end position="295"/>
    </location>
</feature>
<dbReference type="InterPro" id="IPR027353">
    <property type="entry name" value="NET_dom"/>
</dbReference>
<feature type="region of interest" description="Disordered" evidence="5">
    <location>
        <begin position="776"/>
        <end position="918"/>
    </location>
</feature>
<reference evidence="8 9" key="1">
    <citation type="journal article" date="2018" name="Genome Biol. Evol.">
        <title>Multiple Roots of Fruiting Body Formation in Amoebozoa.</title>
        <authorList>
            <person name="Hillmann F."/>
            <person name="Forbes G."/>
            <person name="Novohradska S."/>
            <person name="Ferling I."/>
            <person name="Riege K."/>
            <person name="Groth M."/>
            <person name="Westermann M."/>
            <person name="Marz M."/>
            <person name="Spaller T."/>
            <person name="Winckler T."/>
            <person name="Schaap P."/>
            <person name="Glockner G."/>
        </authorList>
    </citation>
    <scope>NUCLEOTIDE SEQUENCE [LARGE SCALE GENOMIC DNA]</scope>
    <source>
        <strain evidence="8 9">Jena</strain>
    </source>
</reference>
<evidence type="ECO:0000313" key="8">
    <source>
        <dbReference type="EMBL" id="PRP82692.1"/>
    </source>
</evidence>
<dbReference type="Proteomes" id="UP000241769">
    <property type="component" value="Unassembled WGS sequence"/>
</dbReference>
<evidence type="ECO:0000256" key="1">
    <source>
        <dbReference type="ARBA" id="ARBA00023015"/>
    </source>
</evidence>
<feature type="domain" description="NET" evidence="7">
    <location>
        <begin position="640"/>
        <end position="722"/>
    </location>
</feature>
<dbReference type="Pfam" id="PF00439">
    <property type="entry name" value="Bromodomain"/>
    <property type="match status" value="1"/>
</dbReference>
<evidence type="ECO:0000259" key="7">
    <source>
        <dbReference type="PROSITE" id="PS51525"/>
    </source>
</evidence>
<keyword evidence="9" id="KW-1185">Reference proteome</keyword>
<protein>
    <submittedName>
        <fullName evidence="8">Bromodomain-containing protein 4-like</fullName>
    </submittedName>
</protein>
<keyword evidence="2 4" id="KW-0103">Bromodomain</keyword>
<feature type="compositionally biased region" description="Low complexity" evidence="5">
    <location>
        <begin position="822"/>
        <end position="850"/>
    </location>
</feature>
<feature type="region of interest" description="Disordered" evidence="5">
    <location>
        <begin position="949"/>
        <end position="1055"/>
    </location>
</feature>
<feature type="region of interest" description="Disordered" evidence="5">
    <location>
        <begin position="413"/>
        <end position="491"/>
    </location>
</feature>
<feature type="compositionally biased region" description="Polar residues" evidence="5">
    <location>
        <begin position="722"/>
        <end position="734"/>
    </location>
</feature>
<evidence type="ECO:0000256" key="4">
    <source>
        <dbReference type="PROSITE-ProRule" id="PRU00035"/>
    </source>
</evidence>
<dbReference type="InterPro" id="IPR036427">
    <property type="entry name" value="Bromodomain-like_sf"/>
</dbReference>
<organism evidence="8 9">
    <name type="scientific">Planoprotostelium fungivorum</name>
    <dbReference type="NCBI Taxonomy" id="1890364"/>
    <lineage>
        <taxon>Eukaryota</taxon>
        <taxon>Amoebozoa</taxon>
        <taxon>Evosea</taxon>
        <taxon>Variosea</taxon>
        <taxon>Cavosteliida</taxon>
        <taxon>Cavosteliaceae</taxon>
        <taxon>Planoprotostelium</taxon>
    </lineage>
</organism>
<feature type="compositionally biased region" description="Low complexity" evidence="5">
    <location>
        <begin position="862"/>
        <end position="918"/>
    </location>
</feature>
<proteinExistence type="predicted"/>
<evidence type="ECO:0000256" key="5">
    <source>
        <dbReference type="SAM" id="MobiDB-lite"/>
    </source>
</evidence>
<dbReference type="PROSITE" id="PS51525">
    <property type="entry name" value="NET"/>
    <property type="match status" value="1"/>
</dbReference>
<dbReference type="InterPro" id="IPR038336">
    <property type="entry name" value="NET_sf"/>
</dbReference>
<keyword evidence="1" id="KW-0805">Transcription regulation</keyword>
<dbReference type="OrthoDB" id="21437at2759"/>
<evidence type="ECO:0000313" key="9">
    <source>
        <dbReference type="Proteomes" id="UP000241769"/>
    </source>
</evidence>
<feature type="region of interest" description="Disordered" evidence="5">
    <location>
        <begin position="714"/>
        <end position="743"/>
    </location>
</feature>
<feature type="domain" description="Bromo" evidence="6">
    <location>
        <begin position="507"/>
        <end position="579"/>
    </location>
</feature>
<evidence type="ECO:0000259" key="6">
    <source>
        <dbReference type="PROSITE" id="PS50014"/>
    </source>
</evidence>
<dbReference type="EMBL" id="MDYQ01000098">
    <property type="protein sequence ID" value="PRP82692.1"/>
    <property type="molecule type" value="Genomic_DNA"/>
</dbReference>
<dbReference type="SUPFAM" id="SSF47370">
    <property type="entry name" value="Bromodomain"/>
    <property type="match status" value="1"/>
</dbReference>
<dbReference type="AlphaFoldDB" id="A0A2P6NFH8"/>
<keyword evidence="3" id="KW-0804">Transcription</keyword>
<dbReference type="InterPro" id="IPR001487">
    <property type="entry name" value="Bromodomain"/>
</dbReference>
<feature type="compositionally biased region" description="Basic and acidic residues" evidence="5">
    <location>
        <begin position="92"/>
        <end position="103"/>
    </location>
</feature>
<feature type="compositionally biased region" description="Polar residues" evidence="5">
    <location>
        <begin position="949"/>
        <end position="961"/>
    </location>
</feature>
<evidence type="ECO:0000256" key="2">
    <source>
        <dbReference type="ARBA" id="ARBA00023117"/>
    </source>
</evidence>
<dbReference type="Gene3D" id="1.20.920.10">
    <property type="entry name" value="Bromodomain-like"/>
    <property type="match status" value="1"/>
</dbReference>
<dbReference type="Pfam" id="PF17035">
    <property type="entry name" value="BET"/>
    <property type="match status" value="1"/>
</dbReference>
<evidence type="ECO:0000256" key="3">
    <source>
        <dbReference type="ARBA" id="ARBA00023163"/>
    </source>
</evidence>
<dbReference type="InParanoid" id="A0A2P6NFH8"/>
<feature type="compositionally biased region" description="Pro residues" evidence="5">
    <location>
        <begin position="352"/>
        <end position="362"/>
    </location>
</feature>
<comment type="caution">
    <text evidence="8">The sequence shown here is derived from an EMBL/GenBank/DDBJ whole genome shotgun (WGS) entry which is preliminary data.</text>
</comment>
<feature type="region of interest" description="Disordered" evidence="5">
    <location>
        <begin position="92"/>
        <end position="378"/>
    </location>
</feature>
<dbReference type="PRINTS" id="PR00503">
    <property type="entry name" value="BROMODOMAIN"/>
</dbReference>
<dbReference type="PROSITE" id="PS50014">
    <property type="entry name" value="BROMODOMAIN_2"/>
    <property type="match status" value="1"/>
</dbReference>
<feature type="region of interest" description="Disordered" evidence="5">
    <location>
        <begin position="1069"/>
        <end position="1093"/>
    </location>
</feature>
<sequence>MTYAQDCRVDYYVNYNHRNVDYDSSVSSVVLVLSLRLLWTTFPLPPVALPLFPNCRSSTLSSSLLVARIFGPQSKTSEAKIYQVNLWPAEQDKRSENLPKDNEPSTGVTLVGHETDDEPEEENADDESVEGGRPLSTKRRGKSKGPKGNGTPSKRGRNREPVSPEPVSGKRQRKANPSFSGYALDKKTSAIIGNSSDPEDNGEATEKSPKSPKSKTPPPTTKEGKRGKMVVATVSEITEKAKRLPKGYTYEVVPASEPSVLPNKRERRKSARSEFTEDEQEEKEKESPAKEEKKEKRGRKRTKKEESDEEVTPTKGEKKKNKEDKKSKVFTVTLPPSVKEEKKSAPTTPIATPTPPPPPQPDPETIRLAQEMERKKEELENHLKALQTQIAAAEHQLDTRTKQLEVVQEQVVIATSPPPAVHPKKVKSPTFSSTKKKLPKKTRDPYDAYESDEEEEKKMRRRSGPPASTTPQPRQRRPVRPKIPDEYAMDDSQNLTGVMGKVLKRVRNEEWAWPFNSPVDVKALNIPDYLTIIKHPMDLGTVWNSLCNSEYTSPEQIYDHVLLTFQNAHTYNQEGSDIVVMANNLWAKFHSWYSQIETPPPRTLVTPPPLIPPPIVPGVTDLPLDSAPITPRAPSRRTPKNTPNEALKEMTFEEKRELSQSINNFSNENLGRVVEIISQHMPSLAQNKPDEIEIEIDTLDTVTLRALEKYVKSVNSKKNRTRSSLSANRGTPSSHPKKKGAPLLDKTAQLAQVEATQSQTEKHIQDVKDRLNDLQNRTANLPRPGGPTPSNPRGNGKEEILNVVDDDVAPHSDYPSVEIPKDSNNNNSSDSSSSSDSDSDSDSSSSSSDSSDSETEDKAKPSHPSAAPPVVQLVQPPAAQPQSAAPTVTTPPLNAVAPKTPTPTAAHPAPVTPTAAPVAPVGAKAESLPTILQPTIKKEIELKNLSSWTTMGAPPVTTSQPVAVEKKDDTFEQFQNRDLMRKEREKELQEQEEKEKKEKQDREEEEKRKKEEEEERKKREEEEKRTTAQRELDEKRAAERKAREEASRQVNLMDQSTLMADFERMNSMGPSMAHSWNPVIPATEPNREEGSNS</sequence>